<accession>A0ABV2MJN3</accession>
<organism evidence="1 2">
    <name type="scientific">Rhizobium binae</name>
    <dbReference type="NCBI Taxonomy" id="1138190"/>
    <lineage>
        <taxon>Bacteria</taxon>
        <taxon>Pseudomonadati</taxon>
        <taxon>Pseudomonadota</taxon>
        <taxon>Alphaproteobacteria</taxon>
        <taxon>Hyphomicrobiales</taxon>
        <taxon>Rhizobiaceae</taxon>
        <taxon>Rhizobium/Agrobacterium group</taxon>
        <taxon>Rhizobium</taxon>
    </lineage>
</organism>
<name>A0ABV2MJN3_9HYPH</name>
<protein>
    <submittedName>
        <fullName evidence="1">Uncharacterized protein</fullName>
    </submittedName>
</protein>
<dbReference type="EMBL" id="JBEPMY010000007">
    <property type="protein sequence ID" value="MET3755547.1"/>
    <property type="molecule type" value="Genomic_DNA"/>
</dbReference>
<dbReference type="RefSeq" id="WP_168300562.1">
    <property type="nucleotide sequence ID" value="NZ_CP071607.1"/>
</dbReference>
<gene>
    <name evidence="1" type="ORF">ABID08_002918</name>
</gene>
<dbReference type="Proteomes" id="UP001549077">
    <property type="component" value="Unassembled WGS sequence"/>
</dbReference>
<evidence type="ECO:0000313" key="2">
    <source>
        <dbReference type="Proteomes" id="UP001549077"/>
    </source>
</evidence>
<dbReference type="GeneID" id="91152016"/>
<sequence length="95" mass="10416">MQVLLTSTSGSTFSFVVTSTFVSSPFMSSVTTNRAGFPDFVLRSSLTEMPFGQVALAKDGRHYWTISIQNSVPQPYLKPASFNWSSGFHREGGLT</sequence>
<reference evidence="1 2" key="1">
    <citation type="submission" date="2024-06" db="EMBL/GenBank/DDBJ databases">
        <title>Genomic Encyclopedia of Type Strains, Phase IV (KMG-IV): sequencing the most valuable type-strain genomes for metagenomic binning, comparative biology and taxonomic classification.</title>
        <authorList>
            <person name="Goeker M."/>
        </authorList>
    </citation>
    <scope>NUCLEOTIDE SEQUENCE [LARGE SCALE GENOMIC DNA]</scope>
    <source>
        <strain evidence="1 2">DSM 29288</strain>
    </source>
</reference>
<keyword evidence="2" id="KW-1185">Reference proteome</keyword>
<proteinExistence type="predicted"/>
<comment type="caution">
    <text evidence="1">The sequence shown here is derived from an EMBL/GenBank/DDBJ whole genome shotgun (WGS) entry which is preliminary data.</text>
</comment>
<evidence type="ECO:0000313" key="1">
    <source>
        <dbReference type="EMBL" id="MET3755547.1"/>
    </source>
</evidence>